<evidence type="ECO:0000256" key="1">
    <source>
        <dbReference type="SAM" id="MobiDB-lite"/>
    </source>
</evidence>
<protein>
    <submittedName>
        <fullName evidence="2">Uncharacterized protein</fullName>
    </submittedName>
</protein>
<organism evidence="2">
    <name type="scientific">Micrurus lemniscatus lemniscatus</name>
    <dbReference type="NCBI Taxonomy" id="129467"/>
    <lineage>
        <taxon>Eukaryota</taxon>
        <taxon>Metazoa</taxon>
        <taxon>Chordata</taxon>
        <taxon>Craniata</taxon>
        <taxon>Vertebrata</taxon>
        <taxon>Euteleostomi</taxon>
        <taxon>Lepidosauria</taxon>
        <taxon>Squamata</taxon>
        <taxon>Bifurcata</taxon>
        <taxon>Unidentata</taxon>
        <taxon>Episquamata</taxon>
        <taxon>Toxicofera</taxon>
        <taxon>Serpentes</taxon>
        <taxon>Colubroidea</taxon>
        <taxon>Elapidae</taxon>
        <taxon>Elapinae</taxon>
        <taxon>Micrurus</taxon>
    </lineage>
</organism>
<feature type="region of interest" description="Disordered" evidence="1">
    <location>
        <begin position="1"/>
        <end position="26"/>
    </location>
</feature>
<reference evidence="2" key="2">
    <citation type="submission" date="2017-11" db="EMBL/GenBank/DDBJ databases">
        <title>Coralsnake Venomics: Analyses of Venom Gland Transcriptomes and Proteomes of Six Brazilian Taxa.</title>
        <authorList>
            <person name="Aird S.D."/>
            <person name="Jorge da Silva N."/>
            <person name="Qiu L."/>
            <person name="Villar-Briones A."/>
            <person name="Aparecida-Saddi V."/>
            <person name="Campos-Telles M.P."/>
            <person name="Grau M."/>
            <person name="Mikheyev A.S."/>
        </authorList>
    </citation>
    <scope>NUCLEOTIDE SEQUENCE</scope>
    <source>
        <tissue evidence="2">Venom_gland</tissue>
    </source>
</reference>
<name>A0A2D4HAQ2_MICLE</name>
<reference evidence="2" key="1">
    <citation type="submission" date="2017-07" db="EMBL/GenBank/DDBJ databases">
        <authorList>
            <person name="Mikheyev A."/>
            <person name="Grau M."/>
        </authorList>
    </citation>
    <scope>NUCLEOTIDE SEQUENCE</scope>
    <source>
        <tissue evidence="2">Venom_gland</tissue>
    </source>
</reference>
<dbReference type="InterPro" id="IPR036397">
    <property type="entry name" value="RNaseH_sf"/>
</dbReference>
<dbReference type="GO" id="GO:0003676">
    <property type="term" value="F:nucleic acid binding"/>
    <property type="evidence" value="ECO:0007669"/>
    <property type="project" value="InterPro"/>
</dbReference>
<proteinExistence type="predicted"/>
<accession>A0A2D4HAQ2</accession>
<dbReference type="Gene3D" id="3.30.420.10">
    <property type="entry name" value="Ribonuclease H-like superfamily/Ribonuclease H"/>
    <property type="match status" value="1"/>
</dbReference>
<dbReference type="AlphaFoldDB" id="A0A2D4HAQ2"/>
<sequence>MAKVRKSETQPPLNKTHKLKQQDWAKKPMKADFSKVLWSDEMRVTLDRPGGWAHGWISNGHRVLFQLRHQQGGGGILIWAGIIKDELDLFRLKMDSKSTLKPTASF</sequence>
<evidence type="ECO:0000313" key="2">
    <source>
        <dbReference type="EMBL" id="LAA69049.1"/>
    </source>
</evidence>
<dbReference type="EMBL" id="IACK01019329">
    <property type="protein sequence ID" value="LAA69049.1"/>
    <property type="molecule type" value="Transcribed_RNA"/>
</dbReference>